<keyword evidence="1" id="KW-1133">Transmembrane helix</keyword>
<dbReference type="Proteomes" id="UP000187321">
    <property type="component" value="Chromosome"/>
</dbReference>
<feature type="transmembrane region" description="Helical" evidence="1">
    <location>
        <begin position="45"/>
        <end position="67"/>
    </location>
</feature>
<evidence type="ECO:0000256" key="1">
    <source>
        <dbReference type="SAM" id="Phobius"/>
    </source>
</evidence>
<feature type="transmembrane region" description="Helical" evidence="1">
    <location>
        <begin position="13"/>
        <end position="33"/>
    </location>
</feature>
<keyword evidence="1" id="KW-0812">Transmembrane</keyword>
<organism evidence="3 4">
    <name type="scientific">Natronorubrum daqingense</name>
    <dbReference type="NCBI Taxonomy" id="588898"/>
    <lineage>
        <taxon>Archaea</taxon>
        <taxon>Methanobacteriati</taxon>
        <taxon>Methanobacteriota</taxon>
        <taxon>Stenosarchaea group</taxon>
        <taxon>Halobacteria</taxon>
        <taxon>Halobacteriales</taxon>
        <taxon>Natrialbaceae</taxon>
        <taxon>Natronorubrum</taxon>
    </lineage>
</organism>
<keyword evidence="4" id="KW-1185">Reference proteome</keyword>
<proteinExistence type="predicted"/>
<gene>
    <name evidence="2" type="ORF">BB347_15575</name>
    <name evidence="3" type="ORF">SAMN05421809_1247</name>
</gene>
<evidence type="ECO:0000313" key="5">
    <source>
        <dbReference type="Proteomes" id="UP000187321"/>
    </source>
</evidence>
<dbReference type="EMBL" id="CP019327">
    <property type="protein sequence ID" value="APX97915.1"/>
    <property type="molecule type" value="Genomic_DNA"/>
</dbReference>
<evidence type="ECO:0000313" key="4">
    <source>
        <dbReference type="Proteomes" id="UP000185687"/>
    </source>
</evidence>
<sequence>MIYFQQILLSAELLTNTIFISVGVLFILDVYFYKQNRTETPVIPITAMVIGGILLVLMGLSGAIALFSSQSAIPHNILIGVLSIVFVILPSQWSLDIGTSPSLRIFLTRILGNR</sequence>
<keyword evidence="1" id="KW-0472">Membrane</keyword>
<name>A0A1N7APD1_9EURY</name>
<reference evidence="2 5" key="1">
    <citation type="submission" date="2017-01" db="EMBL/GenBank/DDBJ databases">
        <title>Complete genome sequence of Haloterrigena daqingensis type strain (JX313T).</title>
        <authorList>
            <person name="Shuang W."/>
        </authorList>
    </citation>
    <scope>NUCLEOTIDE SEQUENCE [LARGE SCALE GENOMIC DNA]</scope>
    <source>
        <strain evidence="2 5">JX313</strain>
    </source>
</reference>
<reference evidence="3 4" key="2">
    <citation type="submission" date="2017-01" db="EMBL/GenBank/DDBJ databases">
        <authorList>
            <person name="Mah S.A."/>
            <person name="Swanson W.J."/>
            <person name="Moy G.W."/>
            <person name="Vacquier V.D."/>
        </authorList>
    </citation>
    <scope>NUCLEOTIDE SEQUENCE [LARGE SCALE GENOMIC DNA]</scope>
    <source>
        <strain evidence="3 4">CGMCC 1.8909</strain>
    </source>
</reference>
<dbReference type="KEGG" id="hda:BB347_15575"/>
<protein>
    <submittedName>
        <fullName evidence="3">Uncharacterized protein</fullName>
    </submittedName>
</protein>
<dbReference type="Proteomes" id="UP000185687">
    <property type="component" value="Unassembled WGS sequence"/>
</dbReference>
<feature type="transmembrane region" description="Helical" evidence="1">
    <location>
        <begin position="73"/>
        <end position="95"/>
    </location>
</feature>
<dbReference type="AlphaFoldDB" id="A0A1N7APD1"/>
<evidence type="ECO:0000313" key="2">
    <source>
        <dbReference type="EMBL" id="APX97915.1"/>
    </source>
</evidence>
<dbReference type="EMBL" id="FTNP01000001">
    <property type="protein sequence ID" value="SIR40969.1"/>
    <property type="molecule type" value="Genomic_DNA"/>
</dbReference>
<accession>A0A1N7APD1</accession>
<evidence type="ECO:0000313" key="3">
    <source>
        <dbReference type="EMBL" id="SIR40969.1"/>
    </source>
</evidence>